<keyword evidence="3" id="KW-1185">Reference proteome</keyword>
<evidence type="ECO:0000313" key="4">
    <source>
        <dbReference type="WBParaSite" id="Minc3s01208g21719"/>
    </source>
</evidence>
<evidence type="ECO:0000256" key="1">
    <source>
        <dbReference type="ARBA" id="ARBA00006992"/>
    </source>
</evidence>
<dbReference type="SUPFAM" id="SSF52540">
    <property type="entry name" value="P-loop containing nucleoside triphosphate hydrolases"/>
    <property type="match status" value="1"/>
</dbReference>
<dbReference type="InterPro" id="IPR026741">
    <property type="entry name" value="SNO"/>
</dbReference>
<name>A0A914MAP8_MELIC</name>
<dbReference type="PANTHER" id="PTHR12706">
    <property type="entry name" value="STRAWBERRY NOTCH-RELATED"/>
    <property type="match status" value="1"/>
</dbReference>
<dbReference type="GO" id="GO:0005634">
    <property type="term" value="C:nucleus"/>
    <property type="evidence" value="ECO:0007669"/>
    <property type="project" value="TreeGrafter"/>
</dbReference>
<reference evidence="4" key="1">
    <citation type="submission" date="2022-11" db="UniProtKB">
        <authorList>
            <consortium name="WormBaseParasite"/>
        </authorList>
    </citation>
    <scope>IDENTIFICATION</scope>
</reference>
<dbReference type="Pfam" id="PF13871">
    <property type="entry name" value="Helicase_C_4"/>
    <property type="match status" value="1"/>
</dbReference>
<evidence type="ECO:0000259" key="2">
    <source>
        <dbReference type="Pfam" id="PF13871"/>
    </source>
</evidence>
<dbReference type="GO" id="GO:0031490">
    <property type="term" value="F:chromatin DNA binding"/>
    <property type="evidence" value="ECO:0007669"/>
    <property type="project" value="TreeGrafter"/>
</dbReference>
<dbReference type="PANTHER" id="PTHR12706:SF30">
    <property type="entry name" value="PROTEIN STRAWBERRY NOTCH-RELATED"/>
    <property type="match status" value="1"/>
</dbReference>
<proteinExistence type="inferred from homology"/>
<dbReference type="InterPro" id="IPR026937">
    <property type="entry name" value="SBNO_Helicase_C_dom"/>
</dbReference>
<evidence type="ECO:0000313" key="3">
    <source>
        <dbReference type="Proteomes" id="UP000887563"/>
    </source>
</evidence>
<dbReference type="Proteomes" id="UP000887563">
    <property type="component" value="Unplaced"/>
</dbReference>
<dbReference type="InterPro" id="IPR027417">
    <property type="entry name" value="P-loop_NTPase"/>
</dbReference>
<dbReference type="GO" id="GO:0042393">
    <property type="term" value="F:histone binding"/>
    <property type="evidence" value="ECO:0007669"/>
    <property type="project" value="TreeGrafter"/>
</dbReference>
<comment type="similarity">
    <text evidence="1">Belongs to the SBNO family.</text>
</comment>
<dbReference type="AlphaFoldDB" id="A0A914MAP8"/>
<dbReference type="WBParaSite" id="Minc3s01208g21719">
    <property type="protein sequence ID" value="Minc3s01208g21719"/>
    <property type="gene ID" value="Minc3s01208g21719"/>
</dbReference>
<organism evidence="3 4">
    <name type="scientific">Meloidogyne incognita</name>
    <name type="common">Southern root-knot nematode worm</name>
    <name type="synonym">Oxyuris incognita</name>
    <dbReference type="NCBI Taxonomy" id="6306"/>
    <lineage>
        <taxon>Eukaryota</taxon>
        <taxon>Metazoa</taxon>
        <taxon>Ecdysozoa</taxon>
        <taxon>Nematoda</taxon>
        <taxon>Chromadorea</taxon>
        <taxon>Rhabditida</taxon>
        <taxon>Tylenchina</taxon>
        <taxon>Tylenchomorpha</taxon>
        <taxon>Tylenchoidea</taxon>
        <taxon>Meloidogynidae</taxon>
        <taxon>Meloidogyninae</taxon>
        <taxon>Meloidogyne</taxon>
        <taxon>Meloidogyne incognita group</taxon>
    </lineage>
</organism>
<sequence>MPLLPSFFNFRGPSPFFLSYFQFNIHIFIFQSDKRALNRRRRVHITLELPWSADKAIQQFGRTHRSNQESAPEYLFLISELAGEKRFASIVAKRLESLGALTQGDRRATESRDLSQFNIDNTYGREALNVLLRTLTGACEHIVQPPKDYDSGGDFFKDMQIYLEGVGMVRGFKNFLKGRRKFGEILVDYLLI</sequence>
<feature type="domain" description="Strawberry notch helicase C" evidence="2">
    <location>
        <begin position="30"/>
        <end position="170"/>
    </location>
</feature>
<dbReference type="GO" id="GO:0006355">
    <property type="term" value="P:regulation of DNA-templated transcription"/>
    <property type="evidence" value="ECO:0007669"/>
    <property type="project" value="InterPro"/>
</dbReference>
<accession>A0A914MAP8</accession>
<protein>
    <submittedName>
        <fullName evidence="4">Strawberry notch helicase C domain-containing protein</fullName>
    </submittedName>
</protein>